<dbReference type="Proteomes" id="UP000308133">
    <property type="component" value="Unassembled WGS sequence"/>
</dbReference>
<name>A0A4U7B419_9PEZI</name>
<feature type="region of interest" description="Disordered" evidence="6">
    <location>
        <begin position="1"/>
        <end position="87"/>
    </location>
</feature>
<dbReference type="AlphaFoldDB" id="A0A4U7B419"/>
<reference evidence="8 9" key="1">
    <citation type="submission" date="2018-02" db="EMBL/GenBank/DDBJ databases">
        <title>Draft genome sequences of Elsinoe sp., causing black scab on jojoba.</title>
        <authorList>
            <person name="Stodart B."/>
            <person name="Jeffress S."/>
            <person name="Ash G."/>
            <person name="Arun Chinnappa K."/>
        </authorList>
    </citation>
    <scope>NUCLEOTIDE SEQUENCE [LARGE SCALE GENOMIC DNA]</scope>
    <source>
        <strain evidence="8 9">Hillstone_2</strain>
    </source>
</reference>
<feature type="compositionally biased region" description="Low complexity" evidence="6">
    <location>
        <begin position="55"/>
        <end position="65"/>
    </location>
</feature>
<comment type="similarity">
    <text evidence="2">Belongs to the CDIP1/LITAF family.</text>
</comment>
<organism evidence="8 9">
    <name type="scientific">Elsinoe australis</name>
    <dbReference type="NCBI Taxonomy" id="40998"/>
    <lineage>
        <taxon>Eukaryota</taxon>
        <taxon>Fungi</taxon>
        <taxon>Dikarya</taxon>
        <taxon>Ascomycota</taxon>
        <taxon>Pezizomycotina</taxon>
        <taxon>Dothideomycetes</taxon>
        <taxon>Dothideomycetidae</taxon>
        <taxon>Myriangiales</taxon>
        <taxon>Elsinoaceae</taxon>
        <taxon>Elsinoe</taxon>
    </lineage>
</organism>
<proteinExistence type="inferred from homology"/>
<dbReference type="GO" id="GO:0008270">
    <property type="term" value="F:zinc ion binding"/>
    <property type="evidence" value="ECO:0007669"/>
    <property type="project" value="TreeGrafter"/>
</dbReference>
<evidence type="ECO:0000256" key="6">
    <source>
        <dbReference type="SAM" id="MobiDB-lite"/>
    </source>
</evidence>
<evidence type="ECO:0000313" key="8">
    <source>
        <dbReference type="EMBL" id="TKX26073.1"/>
    </source>
</evidence>
<evidence type="ECO:0000256" key="1">
    <source>
        <dbReference type="ARBA" id="ARBA00004170"/>
    </source>
</evidence>
<evidence type="ECO:0000313" key="9">
    <source>
        <dbReference type="Proteomes" id="UP000308133"/>
    </source>
</evidence>
<sequence length="282" mass="29872">MASEKIVVPHQENTLRADANEPHQLPSPVSPNSTGFVSDGPISRQPSPGAPMVSAPAVDAPAHATAEPHHPTDNAHPDVTPAPPTYDSAIRERYGETEKSDLNGPQPTGAAPVMVTPLTAIGREETTVDCPRCQQAVKTRIERHPGQRATIWSVVICLCVGCLCAWIPCVMDDCKDVEHYCSQCNLALATVSPGGAVELSTPARRAAQTPSQNPGQNGQQRGGPDGQGGQAQSQTQAQQGPQQYASTPQMQQPQTQPPMAQQQQRQETGHVDSNGKPVAELS</sequence>
<keyword evidence="5" id="KW-0472">Membrane</keyword>
<dbReference type="GO" id="GO:0016020">
    <property type="term" value="C:membrane"/>
    <property type="evidence" value="ECO:0007669"/>
    <property type="project" value="UniProtKB-SubCell"/>
</dbReference>
<evidence type="ECO:0000256" key="5">
    <source>
        <dbReference type="ARBA" id="ARBA00023136"/>
    </source>
</evidence>
<evidence type="ECO:0000256" key="4">
    <source>
        <dbReference type="ARBA" id="ARBA00022833"/>
    </source>
</evidence>
<dbReference type="PANTHER" id="PTHR23292:SF6">
    <property type="entry name" value="FI16602P1-RELATED"/>
    <property type="match status" value="1"/>
</dbReference>
<dbReference type="Pfam" id="PF10601">
    <property type="entry name" value="zf-LITAF-like"/>
    <property type="match status" value="1"/>
</dbReference>
<evidence type="ECO:0000256" key="2">
    <source>
        <dbReference type="ARBA" id="ARBA00005975"/>
    </source>
</evidence>
<dbReference type="SMART" id="SM00714">
    <property type="entry name" value="LITAF"/>
    <property type="match status" value="1"/>
</dbReference>
<dbReference type="InterPro" id="IPR006629">
    <property type="entry name" value="LITAF"/>
</dbReference>
<feature type="domain" description="LITAF" evidence="7">
    <location>
        <begin position="110"/>
        <end position="193"/>
    </location>
</feature>
<feature type="compositionally biased region" description="Low complexity" evidence="6">
    <location>
        <begin position="208"/>
        <end position="219"/>
    </location>
</feature>
<dbReference type="EMBL" id="PTQR01000017">
    <property type="protein sequence ID" value="TKX26073.1"/>
    <property type="molecule type" value="Genomic_DNA"/>
</dbReference>
<dbReference type="InterPro" id="IPR037519">
    <property type="entry name" value="LITAF_fam"/>
</dbReference>
<comment type="subcellular location">
    <subcellularLocation>
        <location evidence="1">Membrane</location>
        <topology evidence="1">Peripheral membrane protein</topology>
    </subcellularLocation>
</comment>
<evidence type="ECO:0000256" key="3">
    <source>
        <dbReference type="ARBA" id="ARBA00022723"/>
    </source>
</evidence>
<feature type="compositionally biased region" description="Gly residues" evidence="6">
    <location>
        <begin position="220"/>
        <end position="229"/>
    </location>
</feature>
<keyword evidence="4" id="KW-0862">Zinc</keyword>
<feature type="region of interest" description="Disordered" evidence="6">
    <location>
        <begin position="200"/>
        <end position="282"/>
    </location>
</feature>
<feature type="compositionally biased region" description="Basic and acidic residues" evidence="6">
    <location>
        <begin position="66"/>
        <end position="76"/>
    </location>
</feature>
<comment type="caution">
    <text evidence="8">The sequence shown here is derived from an EMBL/GenBank/DDBJ whole genome shotgun (WGS) entry which is preliminary data.</text>
</comment>
<keyword evidence="3" id="KW-0479">Metal-binding</keyword>
<dbReference type="PROSITE" id="PS51837">
    <property type="entry name" value="LITAF"/>
    <property type="match status" value="1"/>
</dbReference>
<dbReference type="PANTHER" id="PTHR23292">
    <property type="entry name" value="LIPOPOLYSACCHARIDE-INDUCED TUMOR NECROSIS FACTOR-ALPHA FACTOR"/>
    <property type="match status" value="1"/>
</dbReference>
<evidence type="ECO:0000259" key="7">
    <source>
        <dbReference type="PROSITE" id="PS51837"/>
    </source>
</evidence>
<protein>
    <recommendedName>
        <fullName evidence="7">LITAF domain-containing protein</fullName>
    </recommendedName>
</protein>
<accession>A0A4U7B419</accession>
<gene>
    <name evidence="8" type="ORF">C1H76_1649</name>
</gene>
<feature type="compositionally biased region" description="Low complexity" evidence="6">
    <location>
        <begin position="230"/>
        <end position="266"/>
    </location>
</feature>